<dbReference type="OrthoDB" id="7469595at2"/>
<dbReference type="EMBL" id="QWLV01000005">
    <property type="protein sequence ID" value="RHW17287.1"/>
    <property type="molecule type" value="Genomic_DNA"/>
</dbReference>
<dbReference type="Gene3D" id="3.30.450.20">
    <property type="entry name" value="PAS domain"/>
    <property type="match status" value="1"/>
</dbReference>
<organism evidence="2 3">
    <name type="scientific">Sphingomonas gilva</name>
    <dbReference type="NCBI Taxonomy" id="2305907"/>
    <lineage>
        <taxon>Bacteria</taxon>
        <taxon>Pseudomonadati</taxon>
        <taxon>Pseudomonadota</taxon>
        <taxon>Alphaproteobacteria</taxon>
        <taxon>Sphingomonadales</taxon>
        <taxon>Sphingomonadaceae</taxon>
        <taxon>Sphingomonas</taxon>
    </lineage>
</organism>
<dbReference type="Pfam" id="PF08448">
    <property type="entry name" value="PAS_4"/>
    <property type="match status" value="1"/>
</dbReference>
<dbReference type="SUPFAM" id="SSF55785">
    <property type="entry name" value="PYP-like sensor domain (PAS domain)"/>
    <property type="match status" value="2"/>
</dbReference>
<feature type="domain" description="PAS" evidence="1">
    <location>
        <begin position="70"/>
        <end position="135"/>
    </location>
</feature>
<keyword evidence="3" id="KW-1185">Reference proteome</keyword>
<evidence type="ECO:0000259" key="1">
    <source>
        <dbReference type="SMART" id="SM00091"/>
    </source>
</evidence>
<feature type="domain" description="PAS" evidence="1">
    <location>
        <begin position="187"/>
        <end position="253"/>
    </location>
</feature>
<dbReference type="InterPro" id="IPR013656">
    <property type="entry name" value="PAS_4"/>
</dbReference>
<comment type="caution">
    <text evidence="2">The sequence shown here is derived from an EMBL/GenBank/DDBJ whole genome shotgun (WGS) entry which is preliminary data.</text>
</comment>
<proteinExistence type="predicted"/>
<evidence type="ECO:0000313" key="3">
    <source>
        <dbReference type="Proteomes" id="UP000266693"/>
    </source>
</evidence>
<evidence type="ECO:0000313" key="2">
    <source>
        <dbReference type="EMBL" id="RHW17287.1"/>
    </source>
</evidence>
<gene>
    <name evidence="2" type="ORF">D1610_12170</name>
</gene>
<dbReference type="InterPro" id="IPR035965">
    <property type="entry name" value="PAS-like_dom_sf"/>
</dbReference>
<dbReference type="Proteomes" id="UP000266693">
    <property type="component" value="Unassembled WGS sequence"/>
</dbReference>
<protein>
    <recommendedName>
        <fullName evidence="1">PAS domain-containing protein</fullName>
    </recommendedName>
</protein>
<reference evidence="2 3" key="1">
    <citation type="submission" date="2018-08" db="EMBL/GenBank/DDBJ databases">
        <title>The multiple taxonomic identification of Sphingomonas gilva.</title>
        <authorList>
            <person name="Zhu D."/>
            <person name="Zheng S."/>
        </authorList>
    </citation>
    <scope>NUCLEOTIDE SEQUENCE [LARGE SCALE GENOMIC DNA]</scope>
    <source>
        <strain evidence="2 3">ZDH117</strain>
    </source>
</reference>
<dbReference type="RefSeq" id="WP_118864454.1">
    <property type="nucleotide sequence ID" value="NZ_QWLV01000005.1"/>
</dbReference>
<dbReference type="InterPro" id="IPR000014">
    <property type="entry name" value="PAS"/>
</dbReference>
<sequence length="303" mass="31513">MRHDPVRAESVTVSATHFVRHFSELRRNAERGPVYIENHGKTGWALLSAGLLDALAQGATGDVMAREAERRFDALMDALTTRVLLLDDDLRLIRANAAARRHLGIGDEALGAAVTALLPRQHGELIGDAVARTRDSGTTESFEIDSALYPARALRVVTMRMPAGVALIVDDLGDPGALRSVTAEIGAMATALRALPASGFGSINLRGAIDDADSSLVVLSGAAPAQLVGARLGTLFDVATRAVVNDLIERALGGGEAGSTHAAMLLKGENPRPVTIALAPRRGRQGIGGASFVIVAGGDRGAA</sequence>
<dbReference type="AlphaFoldDB" id="A0A396RLN8"/>
<name>A0A396RLN8_9SPHN</name>
<dbReference type="SMART" id="SM00091">
    <property type="entry name" value="PAS"/>
    <property type="match status" value="2"/>
</dbReference>
<accession>A0A396RLN8</accession>